<evidence type="ECO:0000313" key="2">
    <source>
        <dbReference type="EMBL" id="TPX50935.1"/>
    </source>
</evidence>
<keyword evidence="3" id="KW-1185">Reference proteome</keyword>
<dbReference type="AlphaFoldDB" id="A0A507DHZ3"/>
<sequence>MDGLICSSYSPRSFWQIAPPATALDNVACLSGNYLSSSSAIAHALVAGLHQPKLCRASMEPSLLES</sequence>
<dbReference type="EMBL" id="QEAM01000051">
    <property type="protein sequence ID" value="TPX48502.1"/>
    <property type="molecule type" value="Genomic_DNA"/>
</dbReference>
<evidence type="ECO:0000313" key="3">
    <source>
        <dbReference type="Proteomes" id="UP000317494"/>
    </source>
</evidence>
<protein>
    <submittedName>
        <fullName evidence="2">Uncharacterized protein</fullName>
    </submittedName>
</protein>
<comment type="caution">
    <text evidence="2">The sequence shown here is derived from an EMBL/GenBank/DDBJ whole genome shotgun (WGS) entry which is preliminary data.</text>
</comment>
<name>A0A507DHZ3_9FUNG</name>
<gene>
    <name evidence="1" type="ORF">SeLEV6574_g01998</name>
    <name evidence="2" type="ORF">SeMB42_g02060</name>
</gene>
<dbReference type="Proteomes" id="UP000317494">
    <property type="component" value="Unassembled WGS sequence"/>
</dbReference>
<dbReference type="EMBL" id="QEAN01000060">
    <property type="protein sequence ID" value="TPX50935.1"/>
    <property type="molecule type" value="Genomic_DNA"/>
</dbReference>
<evidence type="ECO:0000313" key="1">
    <source>
        <dbReference type="EMBL" id="TPX48502.1"/>
    </source>
</evidence>
<accession>A0A507DHZ3</accession>
<dbReference type="VEuPathDB" id="FungiDB:SeMB42_g02060"/>
<proteinExistence type="predicted"/>
<organism evidence="2 3">
    <name type="scientific">Synchytrium endobioticum</name>
    <dbReference type="NCBI Taxonomy" id="286115"/>
    <lineage>
        <taxon>Eukaryota</taxon>
        <taxon>Fungi</taxon>
        <taxon>Fungi incertae sedis</taxon>
        <taxon>Chytridiomycota</taxon>
        <taxon>Chytridiomycota incertae sedis</taxon>
        <taxon>Chytridiomycetes</taxon>
        <taxon>Synchytriales</taxon>
        <taxon>Synchytriaceae</taxon>
        <taxon>Synchytrium</taxon>
    </lineage>
</organism>
<reference evidence="3 4" key="1">
    <citation type="journal article" date="2019" name="Sci. Rep.">
        <title>Comparative genomics of chytrid fungi reveal insights into the obligate biotrophic and pathogenic lifestyle of Synchytrium endobioticum.</title>
        <authorList>
            <person name="van de Vossenberg B.T.L.H."/>
            <person name="Warris S."/>
            <person name="Nguyen H.D.T."/>
            <person name="van Gent-Pelzer M.P.E."/>
            <person name="Joly D.L."/>
            <person name="van de Geest H.C."/>
            <person name="Bonants P.J.M."/>
            <person name="Smith D.S."/>
            <person name="Levesque C.A."/>
            <person name="van der Lee T.A.J."/>
        </authorList>
    </citation>
    <scope>NUCLEOTIDE SEQUENCE [LARGE SCALE GENOMIC DNA]</scope>
    <source>
        <strain evidence="1 4">LEV6574</strain>
        <strain evidence="2 3">MB42</strain>
    </source>
</reference>
<dbReference type="Proteomes" id="UP000320475">
    <property type="component" value="Unassembled WGS sequence"/>
</dbReference>
<evidence type="ECO:0000313" key="4">
    <source>
        <dbReference type="Proteomes" id="UP000320475"/>
    </source>
</evidence>